<accession>A0A1V9WY49</accession>
<organism evidence="1 2">
    <name type="scientific">Tropilaelaps mercedesae</name>
    <dbReference type="NCBI Taxonomy" id="418985"/>
    <lineage>
        <taxon>Eukaryota</taxon>
        <taxon>Metazoa</taxon>
        <taxon>Ecdysozoa</taxon>
        <taxon>Arthropoda</taxon>
        <taxon>Chelicerata</taxon>
        <taxon>Arachnida</taxon>
        <taxon>Acari</taxon>
        <taxon>Parasitiformes</taxon>
        <taxon>Mesostigmata</taxon>
        <taxon>Gamasina</taxon>
        <taxon>Dermanyssoidea</taxon>
        <taxon>Laelapidae</taxon>
        <taxon>Tropilaelaps</taxon>
    </lineage>
</organism>
<name>A0A1V9WY49_9ACAR</name>
<dbReference type="Proteomes" id="UP000192247">
    <property type="component" value="Unassembled WGS sequence"/>
</dbReference>
<dbReference type="InterPro" id="IPR029302">
    <property type="entry name" value="IFT43"/>
</dbReference>
<proteinExistence type="predicted"/>
<keyword evidence="2" id="KW-1185">Reference proteome</keyword>
<dbReference type="GO" id="GO:0030991">
    <property type="term" value="C:intraciliary transport particle A"/>
    <property type="evidence" value="ECO:0007669"/>
    <property type="project" value="InterPro"/>
</dbReference>
<dbReference type="EMBL" id="MNPL01033611">
    <property type="protein sequence ID" value="OQR66138.1"/>
    <property type="molecule type" value="Genomic_DNA"/>
</dbReference>
<dbReference type="InParanoid" id="A0A1V9WY49"/>
<dbReference type="AlphaFoldDB" id="A0A1V9WY49"/>
<reference evidence="1 2" key="1">
    <citation type="journal article" date="2017" name="Gigascience">
        <title>Draft genome of the honey bee ectoparasitic mite, Tropilaelaps mercedesae, is shaped by the parasitic life history.</title>
        <authorList>
            <person name="Dong X."/>
            <person name="Armstrong S.D."/>
            <person name="Xia D."/>
            <person name="Makepeace B.L."/>
            <person name="Darby A.C."/>
            <person name="Kadowaki T."/>
        </authorList>
    </citation>
    <scope>NUCLEOTIDE SEQUENCE [LARGE SCALE GENOMIC DNA]</scope>
    <source>
        <strain evidence="1">Wuxi-XJTLU</strain>
    </source>
</reference>
<dbReference type="Pfam" id="PF15305">
    <property type="entry name" value="IFT43"/>
    <property type="match status" value="1"/>
</dbReference>
<protein>
    <submittedName>
        <fullName evidence="1">Uncharacterized protein</fullName>
    </submittedName>
</protein>
<sequence>MEFIPDLSEIQNDNLARQVADAPSVSISRFMRSTLELEDEVRAIEKKVVAATGVTIEVGLLIRCLEGADALDENDRPWNYQSVIQVIKAQLHLN</sequence>
<comment type="caution">
    <text evidence="1">The sequence shown here is derived from an EMBL/GenBank/DDBJ whole genome shotgun (WGS) entry which is preliminary data.</text>
</comment>
<gene>
    <name evidence="1" type="ORF">BIW11_14351</name>
</gene>
<evidence type="ECO:0000313" key="2">
    <source>
        <dbReference type="Proteomes" id="UP000192247"/>
    </source>
</evidence>
<evidence type="ECO:0000313" key="1">
    <source>
        <dbReference type="EMBL" id="OQR66138.1"/>
    </source>
</evidence>
<dbReference type="OrthoDB" id="206950at2759"/>